<dbReference type="InterPro" id="IPR018912">
    <property type="entry name" value="DUF2478"/>
</dbReference>
<keyword evidence="2" id="KW-1185">Reference proteome</keyword>
<sequence>MSSLAYVSGTARGQTDRLLAEIAATLGAEGWALAGVVQLNTDRPGRRDCDMDLRVLGRPEVIRISQNLGAESSGCRLDPDGLETAVALVERELAGTPRLLILNKFGKAEIEGRGFRALIGEALARGIPVLLGVKPLNMPGFEDFAQGMAEALPPEPGALLDWARAQAHAAL</sequence>
<comment type="caution">
    <text evidence="1">The sequence shown here is derived from an EMBL/GenBank/DDBJ whole genome shotgun (WGS) entry which is preliminary data.</text>
</comment>
<organism evidence="1 2">
    <name type="scientific">Pararhodobacter marinus</name>
    <dbReference type="NCBI Taxonomy" id="2184063"/>
    <lineage>
        <taxon>Bacteria</taxon>
        <taxon>Pseudomonadati</taxon>
        <taxon>Pseudomonadota</taxon>
        <taxon>Alphaproteobacteria</taxon>
        <taxon>Rhodobacterales</taxon>
        <taxon>Paracoccaceae</taxon>
        <taxon>Pararhodobacter</taxon>
    </lineage>
</organism>
<proteinExistence type="predicted"/>
<dbReference type="AlphaFoldDB" id="A0A2U2C9D0"/>
<reference evidence="1 2" key="1">
    <citation type="submission" date="2018-05" db="EMBL/GenBank/DDBJ databases">
        <title>Pararhodobacter marina sp. nov., isolated from deep-sea water of the Indian Ocean.</title>
        <authorList>
            <person name="Lai Q.Sr."/>
            <person name="Liu X."/>
            <person name="Shao Z."/>
        </authorList>
    </citation>
    <scope>NUCLEOTIDE SEQUENCE [LARGE SCALE GENOMIC DNA]</scope>
    <source>
        <strain evidence="1 2">CIC4N-9</strain>
    </source>
</reference>
<name>A0A2U2C9D0_9RHOB</name>
<dbReference type="Pfam" id="PF10649">
    <property type="entry name" value="DUF2478"/>
    <property type="match status" value="1"/>
</dbReference>
<dbReference type="EMBL" id="QEYD01000006">
    <property type="protein sequence ID" value="PWE28463.1"/>
    <property type="molecule type" value="Genomic_DNA"/>
</dbReference>
<evidence type="ECO:0000313" key="2">
    <source>
        <dbReference type="Proteomes" id="UP000244940"/>
    </source>
</evidence>
<protein>
    <submittedName>
        <fullName evidence="1">3-dehydroquinate dehydratase</fullName>
    </submittedName>
</protein>
<dbReference type="OrthoDB" id="5918880at2"/>
<dbReference type="Proteomes" id="UP000244940">
    <property type="component" value="Unassembled WGS sequence"/>
</dbReference>
<evidence type="ECO:0000313" key="1">
    <source>
        <dbReference type="EMBL" id="PWE28463.1"/>
    </source>
</evidence>
<gene>
    <name evidence="1" type="ORF">C4N9_10710</name>
</gene>
<accession>A0A2U2C9D0</accession>
<dbReference type="GeneID" id="94365361"/>
<dbReference type="RefSeq" id="WP_109533326.1">
    <property type="nucleotide sequence ID" value="NZ_QEYD01000006.1"/>
</dbReference>